<evidence type="ECO:0000259" key="3">
    <source>
        <dbReference type="Pfam" id="PF20153"/>
    </source>
</evidence>
<dbReference type="Proteomes" id="UP001498398">
    <property type="component" value="Unassembled WGS sequence"/>
</dbReference>
<evidence type="ECO:0000313" key="4">
    <source>
        <dbReference type="EMBL" id="KAK7434190.1"/>
    </source>
</evidence>
<keyword evidence="5" id="KW-1185">Reference proteome</keyword>
<feature type="transmembrane region" description="Helical" evidence="2">
    <location>
        <begin position="192"/>
        <end position="211"/>
    </location>
</feature>
<comment type="caution">
    <text evidence="4">The sequence shown here is derived from an EMBL/GenBank/DDBJ whole genome shotgun (WGS) entry which is preliminary data.</text>
</comment>
<name>A0ABR1ILW4_9AGAR</name>
<gene>
    <name evidence="4" type="ORF">VKT23_020321</name>
</gene>
<organism evidence="4 5">
    <name type="scientific">Marasmiellus scandens</name>
    <dbReference type="NCBI Taxonomy" id="2682957"/>
    <lineage>
        <taxon>Eukaryota</taxon>
        <taxon>Fungi</taxon>
        <taxon>Dikarya</taxon>
        <taxon>Basidiomycota</taxon>
        <taxon>Agaricomycotina</taxon>
        <taxon>Agaricomycetes</taxon>
        <taxon>Agaricomycetidae</taxon>
        <taxon>Agaricales</taxon>
        <taxon>Marasmiineae</taxon>
        <taxon>Omphalotaceae</taxon>
        <taxon>Marasmiellus</taxon>
    </lineage>
</organism>
<feature type="transmembrane region" description="Helical" evidence="2">
    <location>
        <begin position="122"/>
        <end position="139"/>
    </location>
</feature>
<evidence type="ECO:0000313" key="5">
    <source>
        <dbReference type="Proteomes" id="UP001498398"/>
    </source>
</evidence>
<sequence>MEVDHSPGACYPNKEDLHPVVPEGSYSSTSAFLKPESHSQLHFSYVEVKPNDAESNSVRSRGVDSSRSHENNGRHEIPRVWKEDEPYKHAPARHGDPWEECMNRVCKYDEERCKGWRDDIDTLLVFAGLFSSAVTAFAIESYKWLQEDPQDVQTALLVHIARQLNEPNQNITRAFETNVQFSPSTSSIRINIFWFLSLTLSLTTVLIGILCKQWLREYQRDAAISHQQSLELRQMRYESLEKWGVPGILASLPLLLQVSLVLFFAGILDLLWLYNTIVASFITCVVGLGLLLVGITTVLPTYYILSRDKKPSDIFPCPYKSPQSWLFHRLVLSILQLPFYGFRRHPAHYSDWLSCDIHLLRTYRYHNLYDPDTYLARGMRWIVTTLGDSVIMAKHVFHCLQSCPVRVVAYAIRQDMDTATRDTVNLRFIEEYWGDDMDTDSGMRSFSIELILRALNKRTSPAVGASATLNKLAGLVNGNDGLELGDDLWLQIIASIRGYVVEERASVDDVLPLLEIFECCWHAQSSSTTARASSQNMLRDHAIHFLDEFEYWLDHTSHDDLRRARISEAAFALMRIIYYMVHYFNFASYASSNLLSSERFASFVRKIDEQVVEMDIETECLSGAGRPGRTLGSLRFSWQEAKDTVSRRSDLPPDYFRIEHLYEFEDDSSELDTVTKDRHLDSEGEESETE</sequence>
<dbReference type="EMBL" id="JBANRG010000130">
    <property type="protein sequence ID" value="KAK7434190.1"/>
    <property type="molecule type" value="Genomic_DNA"/>
</dbReference>
<evidence type="ECO:0000256" key="2">
    <source>
        <dbReference type="SAM" id="Phobius"/>
    </source>
</evidence>
<accession>A0ABR1ILW4</accession>
<feature type="region of interest" description="Disordered" evidence="1">
    <location>
        <begin position="668"/>
        <end position="690"/>
    </location>
</feature>
<feature type="domain" description="DUF6535" evidence="3">
    <location>
        <begin position="98"/>
        <end position="272"/>
    </location>
</feature>
<feature type="transmembrane region" description="Helical" evidence="2">
    <location>
        <begin position="277"/>
        <end position="305"/>
    </location>
</feature>
<feature type="compositionally biased region" description="Basic and acidic residues" evidence="1">
    <location>
        <begin position="61"/>
        <end position="78"/>
    </location>
</feature>
<feature type="region of interest" description="Disordered" evidence="1">
    <location>
        <begin position="54"/>
        <end position="78"/>
    </location>
</feature>
<keyword evidence="2" id="KW-0472">Membrane</keyword>
<dbReference type="InterPro" id="IPR045338">
    <property type="entry name" value="DUF6535"/>
</dbReference>
<evidence type="ECO:0000256" key="1">
    <source>
        <dbReference type="SAM" id="MobiDB-lite"/>
    </source>
</evidence>
<keyword evidence="2" id="KW-1133">Transmembrane helix</keyword>
<keyword evidence="2" id="KW-0812">Transmembrane</keyword>
<proteinExistence type="predicted"/>
<feature type="compositionally biased region" description="Basic and acidic residues" evidence="1">
    <location>
        <begin position="673"/>
        <end position="682"/>
    </location>
</feature>
<feature type="transmembrane region" description="Helical" evidence="2">
    <location>
        <begin position="243"/>
        <end position="265"/>
    </location>
</feature>
<reference evidence="4 5" key="1">
    <citation type="submission" date="2024-01" db="EMBL/GenBank/DDBJ databases">
        <title>A draft genome for the cacao thread blight pathogen Marasmiellus scandens.</title>
        <authorList>
            <person name="Baruah I.K."/>
            <person name="Leung J."/>
            <person name="Bukari Y."/>
            <person name="Amoako-Attah I."/>
            <person name="Meinhardt L.W."/>
            <person name="Bailey B.A."/>
            <person name="Cohen S.P."/>
        </authorList>
    </citation>
    <scope>NUCLEOTIDE SEQUENCE [LARGE SCALE GENOMIC DNA]</scope>
    <source>
        <strain evidence="4 5">GH-19</strain>
    </source>
</reference>
<dbReference type="Pfam" id="PF20153">
    <property type="entry name" value="DUF6535"/>
    <property type="match status" value="1"/>
</dbReference>
<protein>
    <recommendedName>
        <fullName evidence="3">DUF6535 domain-containing protein</fullName>
    </recommendedName>
</protein>